<name>A0A9P4J8C0_9PEZI</name>
<organism evidence="6 7">
    <name type="scientific">Myriangium duriaei CBS 260.36</name>
    <dbReference type="NCBI Taxonomy" id="1168546"/>
    <lineage>
        <taxon>Eukaryota</taxon>
        <taxon>Fungi</taxon>
        <taxon>Dikarya</taxon>
        <taxon>Ascomycota</taxon>
        <taxon>Pezizomycotina</taxon>
        <taxon>Dothideomycetes</taxon>
        <taxon>Dothideomycetidae</taxon>
        <taxon>Myriangiales</taxon>
        <taxon>Myriangiaceae</taxon>
        <taxon>Myriangium</taxon>
    </lineage>
</organism>
<keyword evidence="3 5" id="KW-0808">Transferase</keyword>
<evidence type="ECO:0000256" key="2">
    <source>
        <dbReference type="ARBA" id="ARBA00022603"/>
    </source>
</evidence>
<gene>
    <name evidence="5" type="primary">EFM7</name>
    <name evidence="6" type="ORF">K461DRAFT_223843</name>
</gene>
<keyword evidence="1 5" id="KW-0963">Cytoplasm</keyword>
<dbReference type="GO" id="GO:0005737">
    <property type="term" value="C:cytoplasm"/>
    <property type="evidence" value="ECO:0007669"/>
    <property type="project" value="UniProtKB-SubCell"/>
</dbReference>
<feature type="binding site" evidence="5">
    <location>
        <position position="106"/>
    </location>
    <ligand>
        <name>S-adenosyl-L-methionine</name>
        <dbReference type="ChEBI" id="CHEBI:59789"/>
    </ligand>
</feature>
<dbReference type="OrthoDB" id="46564at2759"/>
<dbReference type="GO" id="GO:0071885">
    <property type="term" value="F:N-terminal protein N-methyltransferase activity"/>
    <property type="evidence" value="ECO:0007669"/>
    <property type="project" value="UniProtKB-UniRule"/>
</dbReference>
<dbReference type="GO" id="GO:0016279">
    <property type="term" value="F:protein-lysine N-methyltransferase activity"/>
    <property type="evidence" value="ECO:0007669"/>
    <property type="project" value="UniProtKB-UniRule"/>
</dbReference>
<feature type="binding site" evidence="5">
    <location>
        <position position="57"/>
    </location>
    <ligand>
        <name>S-adenosyl-L-methionine</name>
        <dbReference type="ChEBI" id="CHEBI:59789"/>
    </ligand>
</feature>
<dbReference type="Gene3D" id="3.40.50.150">
    <property type="entry name" value="Vaccinia Virus protein VP39"/>
    <property type="match status" value="1"/>
</dbReference>
<comment type="function">
    <text evidence="5">S-adenosyl-L-methionine-dependent protein methyltransferase that trimethylates the N-terminal glycine 'Gly-2' of elongation factor 1-alpha, before also catalyzing the mono- and dimethylation of 'Lys-3'.</text>
</comment>
<reference evidence="6" key="1">
    <citation type="journal article" date="2020" name="Stud. Mycol.">
        <title>101 Dothideomycetes genomes: a test case for predicting lifestyles and emergence of pathogens.</title>
        <authorList>
            <person name="Haridas S."/>
            <person name="Albert R."/>
            <person name="Binder M."/>
            <person name="Bloem J."/>
            <person name="Labutti K."/>
            <person name="Salamov A."/>
            <person name="Andreopoulos B."/>
            <person name="Baker S."/>
            <person name="Barry K."/>
            <person name="Bills G."/>
            <person name="Bluhm B."/>
            <person name="Cannon C."/>
            <person name="Castanera R."/>
            <person name="Culley D."/>
            <person name="Daum C."/>
            <person name="Ezra D."/>
            <person name="Gonzalez J."/>
            <person name="Henrissat B."/>
            <person name="Kuo A."/>
            <person name="Liang C."/>
            <person name="Lipzen A."/>
            <person name="Lutzoni F."/>
            <person name="Magnuson J."/>
            <person name="Mondo S."/>
            <person name="Nolan M."/>
            <person name="Ohm R."/>
            <person name="Pangilinan J."/>
            <person name="Park H.-J."/>
            <person name="Ramirez L."/>
            <person name="Alfaro M."/>
            <person name="Sun H."/>
            <person name="Tritt A."/>
            <person name="Yoshinaga Y."/>
            <person name="Zwiers L.-H."/>
            <person name="Turgeon B."/>
            <person name="Goodwin S."/>
            <person name="Spatafora J."/>
            <person name="Crous P."/>
            <person name="Grigoriev I."/>
        </authorList>
    </citation>
    <scope>NUCLEOTIDE SEQUENCE</scope>
    <source>
        <strain evidence="6">CBS 260.36</strain>
    </source>
</reference>
<feature type="binding site" evidence="5">
    <location>
        <begin position="84"/>
        <end position="86"/>
    </location>
    <ligand>
        <name>S-adenosyl-L-methionine</name>
        <dbReference type="ChEBI" id="CHEBI:59789"/>
    </ligand>
</feature>
<accession>A0A9P4J8C0</accession>
<dbReference type="AlphaFoldDB" id="A0A9P4J8C0"/>
<keyword evidence="4 5" id="KW-0949">S-adenosyl-L-methionine</keyword>
<protein>
    <recommendedName>
        <fullName evidence="5">Protein N-terminal and lysine N-methyltransferase EFM7</fullName>
        <ecNumber evidence="5">2.1.1.-</ecNumber>
    </recommendedName>
    <alternativeName>
        <fullName evidence="5">Elongation factor methyltransferase 7</fullName>
    </alternativeName>
</protein>
<dbReference type="InterPro" id="IPR029063">
    <property type="entry name" value="SAM-dependent_MTases_sf"/>
</dbReference>
<dbReference type="InterPro" id="IPR019410">
    <property type="entry name" value="Methyltransf_16"/>
</dbReference>
<evidence type="ECO:0000313" key="6">
    <source>
        <dbReference type="EMBL" id="KAF2154189.1"/>
    </source>
</evidence>
<evidence type="ECO:0000256" key="5">
    <source>
        <dbReference type="HAMAP-Rule" id="MF_03223"/>
    </source>
</evidence>
<evidence type="ECO:0000256" key="1">
    <source>
        <dbReference type="ARBA" id="ARBA00022490"/>
    </source>
</evidence>
<keyword evidence="7" id="KW-1185">Reference proteome</keyword>
<comment type="subcellular location">
    <subcellularLocation>
        <location evidence="5">Cytoplasm</location>
    </subcellularLocation>
</comment>
<comment type="caution">
    <text evidence="6">The sequence shown here is derived from an EMBL/GenBank/DDBJ whole genome shotgun (WGS) entry which is preliminary data.</text>
</comment>
<dbReference type="PROSITE" id="PS51560">
    <property type="entry name" value="SAM_MT_NNT1"/>
    <property type="match status" value="1"/>
</dbReference>
<dbReference type="HAMAP" id="MF_03223">
    <property type="entry name" value="Methyltr_EFM7"/>
    <property type="match status" value="1"/>
</dbReference>
<proteinExistence type="inferred from homology"/>
<evidence type="ECO:0000313" key="7">
    <source>
        <dbReference type="Proteomes" id="UP000799439"/>
    </source>
</evidence>
<evidence type="ECO:0000256" key="4">
    <source>
        <dbReference type="ARBA" id="ARBA00022691"/>
    </source>
</evidence>
<dbReference type="Proteomes" id="UP000799439">
    <property type="component" value="Unassembled WGS sequence"/>
</dbReference>
<dbReference type="PANTHER" id="PTHR14614:SF10">
    <property type="entry name" value="PROTEIN N-TERMINAL AND LYSINE N-METHYLTRANSFERASE EFM7"/>
    <property type="match status" value="1"/>
</dbReference>
<dbReference type="PANTHER" id="PTHR14614">
    <property type="entry name" value="HEPATOCELLULAR CARCINOMA-ASSOCIATED ANTIGEN"/>
    <property type="match status" value="1"/>
</dbReference>
<dbReference type="SUPFAM" id="SSF53335">
    <property type="entry name" value="S-adenosyl-L-methionine-dependent methyltransferases"/>
    <property type="match status" value="1"/>
</dbReference>
<feature type="binding site" evidence="5">
    <location>
        <position position="164"/>
    </location>
    <ligand>
        <name>S-adenosyl-L-methionine</name>
        <dbReference type="ChEBI" id="CHEBI:59789"/>
    </ligand>
</feature>
<feature type="binding site" evidence="5">
    <location>
        <position position="139"/>
    </location>
    <ligand>
        <name>S-adenosyl-L-methionine</name>
        <dbReference type="ChEBI" id="CHEBI:59789"/>
    </ligand>
</feature>
<keyword evidence="2 5" id="KW-0489">Methyltransferase</keyword>
<dbReference type="GO" id="GO:0032259">
    <property type="term" value="P:methylation"/>
    <property type="evidence" value="ECO:0007669"/>
    <property type="project" value="UniProtKB-KW"/>
</dbReference>
<dbReference type="EMBL" id="ML996084">
    <property type="protein sequence ID" value="KAF2154189.1"/>
    <property type="molecule type" value="Genomic_DNA"/>
</dbReference>
<dbReference type="Pfam" id="PF10294">
    <property type="entry name" value="Methyltransf_16"/>
    <property type="match status" value="1"/>
</dbReference>
<dbReference type="EC" id="2.1.1.-" evidence="5"/>
<comment type="similarity">
    <text evidence="5">Belongs to the class I-like SAM-binding methyltransferase superfamily. EFM7 family.</text>
</comment>
<evidence type="ECO:0000256" key="3">
    <source>
        <dbReference type="ARBA" id="ARBA00022679"/>
    </source>
</evidence>
<dbReference type="InterPro" id="IPR025784">
    <property type="entry name" value="EFM7"/>
</dbReference>
<sequence>MSDSEDGDAVAADMFNEPDDFYEKPKPATSQTHQFLDGRELPLRLVGQSPLWGHYLWNAGKTVSAYMEKNADSLVRGKTVLELGAAAGLPSLTAALNGATTVVVTDYQDSDLIENLSINVRACKELQPDADIHAYGLTWGADTSRVMSHVSGRDPPGFDLLILADLLFNHFAHEDLARTVTETMRRSKDARALVFFTPYRPWLLEKDLAFFEVAKERGLHVTKIMETVMDKVMFENDRGDELLRRTVFCYEMTWC</sequence>